<evidence type="ECO:0000256" key="2">
    <source>
        <dbReference type="SAM" id="Phobius"/>
    </source>
</evidence>
<feature type="region of interest" description="Disordered" evidence="1">
    <location>
        <begin position="355"/>
        <end position="375"/>
    </location>
</feature>
<organism evidence="3 4">
    <name type="scientific">Senna tora</name>
    <dbReference type="NCBI Taxonomy" id="362788"/>
    <lineage>
        <taxon>Eukaryota</taxon>
        <taxon>Viridiplantae</taxon>
        <taxon>Streptophyta</taxon>
        <taxon>Embryophyta</taxon>
        <taxon>Tracheophyta</taxon>
        <taxon>Spermatophyta</taxon>
        <taxon>Magnoliopsida</taxon>
        <taxon>eudicotyledons</taxon>
        <taxon>Gunneridae</taxon>
        <taxon>Pentapetalae</taxon>
        <taxon>rosids</taxon>
        <taxon>fabids</taxon>
        <taxon>Fabales</taxon>
        <taxon>Fabaceae</taxon>
        <taxon>Caesalpinioideae</taxon>
        <taxon>Cassia clade</taxon>
        <taxon>Senna</taxon>
    </lineage>
</organism>
<sequence>MQRFRRSGTSILGSLSAPNLRRKAQNSWAAMQDTFFSTKDTFERHRVVFTVGTSIASVATAWIGYSLRHLHDSKVDQRLESIERAGSQPVLVVPPPSGLASLDVVDRTAAVGHCRRRVSCRELLRGALDGVSGHPRRSCSSVHGGSLSTVAGTGLVDLWMSAGYSLLWSVWVGVLGSVGDAVRLYLGWEDHKGGSDGERRKNIQADHGARTKEQGNGSTFTKVLRIFVDDGGTRRVQWVLRRHEEDKASKKSIVARPLTVARQVKHDGRLVCWVPRVQTHDRQDPSTQRTVVQRTPVRREVGVQTEDIEMVTLDVGNGGMETKVGEEGKPNTALCKGKAKMEAQMTTNVVIKDPSTSGVVKHRESHTDSSEADEGEFFDEDSIISFFDDEEGLLIEQLEKEYEEQEGDKMMRLDDALEGVASLLGMDVSENNTNVNSRGILTMPDMKNNYDLEHTEIRKIVGTGGCSIPACVATAGTTLIIGYGLGWRSGSWYANKRFRKEQMKMLGQIKPRRWQLLPGQIKARARGWQFQFLRRPLTSSKVPETAVAETSETKL</sequence>
<name>A0A834T6G3_9FABA</name>
<proteinExistence type="predicted"/>
<dbReference type="PANTHER" id="PTHR36703:SF1">
    <property type="entry name" value="TRIACYLGLYCEROL LIPASE-LIKE PROTEIN"/>
    <property type="match status" value="1"/>
</dbReference>
<comment type="caution">
    <text evidence="3">The sequence shown here is derived from an EMBL/GenBank/DDBJ whole genome shotgun (WGS) entry which is preliminary data.</text>
</comment>
<keyword evidence="2" id="KW-1133">Transmembrane helix</keyword>
<keyword evidence="2" id="KW-0812">Transmembrane</keyword>
<dbReference type="OrthoDB" id="1934526at2759"/>
<reference evidence="3" key="1">
    <citation type="submission" date="2020-09" db="EMBL/GenBank/DDBJ databases">
        <title>Genome-Enabled Discovery of Anthraquinone Biosynthesis in Senna tora.</title>
        <authorList>
            <person name="Kang S.-H."/>
            <person name="Pandey R.P."/>
            <person name="Lee C.-M."/>
            <person name="Sim J.-S."/>
            <person name="Jeong J.-T."/>
            <person name="Choi B.-S."/>
            <person name="Jung M."/>
            <person name="Ginzburg D."/>
            <person name="Zhao K."/>
            <person name="Won S.Y."/>
            <person name="Oh T.-J."/>
            <person name="Yu Y."/>
            <person name="Kim N.-H."/>
            <person name="Lee O.R."/>
            <person name="Lee T.-H."/>
            <person name="Bashyal P."/>
            <person name="Kim T.-S."/>
            <person name="Lee W.-H."/>
            <person name="Kawkins C."/>
            <person name="Kim C.-K."/>
            <person name="Kim J.S."/>
            <person name="Ahn B.O."/>
            <person name="Rhee S.Y."/>
            <person name="Sohng J.K."/>
        </authorList>
    </citation>
    <scope>NUCLEOTIDE SEQUENCE</scope>
    <source>
        <tissue evidence="3">Leaf</tissue>
    </source>
</reference>
<keyword evidence="4" id="KW-1185">Reference proteome</keyword>
<protein>
    <submittedName>
        <fullName evidence="3">Triacylglycerol lipase 2-like protein</fullName>
    </submittedName>
</protein>
<dbReference type="Proteomes" id="UP000634136">
    <property type="component" value="Unassembled WGS sequence"/>
</dbReference>
<evidence type="ECO:0000256" key="1">
    <source>
        <dbReference type="SAM" id="MobiDB-lite"/>
    </source>
</evidence>
<feature type="transmembrane region" description="Helical" evidence="2">
    <location>
        <begin position="47"/>
        <end position="65"/>
    </location>
</feature>
<evidence type="ECO:0000313" key="3">
    <source>
        <dbReference type="EMBL" id="KAF7815071.1"/>
    </source>
</evidence>
<dbReference type="EMBL" id="JAAIUW010000009">
    <property type="protein sequence ID" value="KAF7815071.1"/>
    <property type="molecule type" value="Genomic_DNA"/>
</dbReference>
<evidence type="ECO:0000313" key="4">
    <source>
        <dbReference type="Proteomes" id="UP000634136"/>
    </source>
</evidence>
<accession>A0A834T6G3</accession>
<dbReference type="AlphaFoldDB" id="A0A834T6G3"/>
<gene>
    <name evidence="3" type="ORF">G2W53_029040</name>
</gene>
<dbReference type="PANTHER" id="PTHR36703">
    <property type="entry name" value="TRIACYLGLYCEROL LIPASE-LIKE PROTEIN"/>
    <property type="match status" value="1"/>
</dbReference>
<keyword evidence="2" id="KW-0472">Membrane</keyword>